<dbReference type="RefSeq" id="WP_160659253.1">
    <property type="nucleotide sequence ID" value="NZ_JRMP02000001.1"/>
</dbReference>
<protein>
    <submittedName>
        <fullName evidence="3">Uncharacterized protein</fullName>
    </submittedName>
</protein>
<dbReference type="EMBL" id="QBIU01000001">
    <property type="protein sequence ID" value="MWV68573.1"/>
    <property type="molecule type" value="Genomic_DNA"/>
</dbReference>
<feature type="transmembrane region" description="Helical" evidence="2">
    <location>
        <begin position="6"/>
        <end position="26"/>
    </location>
</feature>
<comment type="caution">
    <text evidence="3">The sequence shown here is derived from an EMBL/GenBank/DDBJ whole genome shotgun (WGS) entry which is preliminary data.</text>
</comment>
<dbReference type="Proteomes" id="UP000477070">
    <property type="component" value="Unassembled WGS sequence"/>
</dbReference>
<keyword evidence="2" id="KW-1133">Transmembrane helix</keyword>
<accession>A0A6B0HNF4</accession>
<evidence type="ECO:0000313" key="4">
    <source>
        <dbReference type="Proteomes" id="UP000477070"/>
    </source>
</evidence>
<keyword evidence="2" id="KW-0812">Transmembrane</keyword>
<organism evidence="3 4">
    <name type="scientific">Helicobacter saguini</name>
    <dbReference type="NCBI Taxonomy" id="1548018"/>
    <lineage>
        <taxon>Bacteria</taxon>
        <taxon>Pseudomonadati</taxon>
        <taxon>Campylobacterota</taxon>
        <taxon>Epsilonproteobacteria</taxon>
        <taxon>Campylobacterales</taxon>
        <taxon>Helicobacteraceae</taxon>
        <taxon>Helicobacter</taxon>
    </lineage>
</organism>
<evidence type="ECO:0000313" key="3">
    <source>
        <dbReference type="EMBL" id="MWV68573.1"/>
    </source>
</evidence>
<keyword evidence="2" id="KW-0472">Membrane</keyword>
<proteinExistence type="predicted"/>
<evidence type="ECO:0000256" key="2">
    <source>
        <dbReference type="SAM" id="Phobius"/>
    </source>
</evidence>
<gene>
    <name evidence="3" type="ORF">DCO61_00630</name>
</gene>
<sequence>MKDWIYPSVVFVIFLYVMAFVLFYTYKGQAGYGGGKQKGGTTSVENFQSEMSKKLK</sequence>
<dbReference type="AlphaFoldDB" id="A0A6B0HNF4"/>
<evidence type="ECO:0000256" key="1">
    <source>
        <dbReference type="SAM" id="MobiDB-lite"/>
    </source>
</evidence>
<reference evidence="3 4" key="1">
    <citation type="submission" date="2019-12" db="EMBL/GenBank/DDBJ databases">
        <title>Multi-Generational Helicobacter saguini Isolates.</title>
        <authorList>
            <person name="Mannion A."/>
            <person name="Shen Z."/>
            <person name="Fox J.G."/>
        </authorList>
    </citation>
    <scope>NUCLEOTIDE SEQUENCE [LARGE SCALE GENOMIC DNA]</scope>
    <source>
        <strain evidence="4">16-048 (F4)</strain>
    </source>
</reference>
<name>A0A6B0HNF4_9HELI</name>
<feature type="region of interest" description="Disordered" evidence="1">
    <location>
        <begin position="32"/>
        <end position="56"/>
    </location>
</feature>